<evidence type="ECO:0000313" key="1">
    <source>
        <dbReference type="EMBL" id="GAA1967455.1"/>
    </source>
</evidence>
<keyword evidence="2" id="KW-1185">Reference proteome</keyword>
<dbReference type="Proteomes" id="UP001501116">
    <property type="component" value="Unassembled WGS sequence"/>
</dbReference>
<protein>
    <submittedName>
        <fullName evidence="1">Uncharacterized protein</fullName>
    </submittedName>
</protein>
<reference evidence="2" key="1">
    <citation type="journal article" date="2019" name="Int. J. Syst. Evol. Microbiol.">
        <title>The Global Catalogue of Microorganisms (GCM) 10K type strain sequencing project: providing services to taxonomists for standard genome sequencing and annotation.</title>
        <authorList>
            <consortium name="The Broad Institute Genomics Platform"/>
            <consortium name="The Broad Institute Genome Sequencing Center for Infectious Disease"/>
            <person name="Wu L."/>
            <person name="Ma J."/>
        </authorList>
    </citation>
    <scope>NUCLEOTIDE SEQUENCE [LARGE SCALE GENOMIC DNA]</scope>
    <source>
        <strain evidence="2">JCM 14545</strain>
    </source>
</reference>
<evidence type="ECO:0000313" key="2">
    <source>
        <dbReference type="Proteomes" id="UP001501116"/>
    </source>
</evidence>
<accession>A0ABP5CRA0</accession>
<name>A0ABP5CRA0_9PSEU</name>
<dbReference type="EMBL" id="BAAANN010000018">
    <property type="protein sequence ID" value="GAA1967455.1"/>
    <property type="molecule type" value="Genomic_DNA"/>
</dbReference>
<organism evidence="1 2">
    <name type="scientific">Amycolatopsis minnesotensis</name>
    <dbReference type="NCBI Taxonomy" id="337894"/>
    <lineage>
        <taxon>Bacteria</taxon>
        <taxon>Bacillati</taxon>
        <taxon>Actinomycetota</taxon>
        <taxon>Actinomycetes</taxon>
        <taxon>Pseudonocardiales</taxon>
        <taxon>Pseudonocardiaceae</taxon>
        <taxon>Amycolatopsis</taxon>
    </lineage>
</organism>
<comment type="caution">
    <text evidence="1">The sequence shown here is derived from an EMBL/GenBank/DDBJ whole genome shotgun (WGS) entry which is preliminary data.</text>
</comment>
<proteinExistence type="predicted"/>
<gene>
    <name evidence="1" type="ORF">GCM10009754_45180</name>
</gene>
<sequence length="89" mass="9892">MDLLYAAHFRRPPARNVTLPDRWGVRALLVVHSGHCSVLAAEMPVPRFDRSVNFLTEQAQFADHGGGAGTEAEVPREHEIVRRVHVAAQ</sequence>